<keyword evidence="3" id="KW-1185">Reference proteome</keyword>
<feature type="compositionally biased region" description="Polar residues" evidence="1">
    <location>
        <begin position="18"/>
        <end position="41"/>
    </location>
</feature>
<evidence type="ECO:0000313" key="2">
    <source>
        <dbReference type="EMBL" id="KAJ5557277.1"/>
    </source>
</evidence>
<organism evidence="2 3">
    <name type="scientific">Penicillium frequentans</name>
    <dbReference type="NCBI Taxonomy" id="3151616"/>
    <lineage>
        <taxon>Eukaryota</taxon>
        <taxon>Fungi</taxon>
        <taxon>Dikarya</taxon>
        <taxon>Ascomycota</taxon>
        <taxon>Pezizomycotina</taxon>
        <taxon>Eurotiomycetes</taxon>
        <taxon>Eurotiomycetidae</taxon>
        <taxon>Eurotiales</taxon>
        <taxon>Aspergillaceae</taxon>
        <taxon>Penicillium</taxon>
    </lineage>
</organism>
<evidence type="ECO:0000313" key="3">
    <source>
        <dbReference type="Proteomes" id="UP001220324"/>
    </source>
</evidence>
<reference evidence="2 3" key="1">
    <citation type="journal article" date="2023" name="IMA Fungus">
        <title>Comparative genomic study of the Penicillium genus elucidates a diverse pangenome and 15 lateral gene transfer events.</title>
        <authorList>
            <person name="Petersen C."/>
            <person name="Sorensen T."/>
            <person name="Nielsen M.R."/>
            <person name="Sondergaard T.E."/>
            <person name="Sorensen J.L."/>
            <person name="Fitzpatrick D.A."/>
            <person name="Frisvad J.C."/>
            <person name="Nielsen K.L."/>
        </authorList>
    </citation>
    <scope>NUCLEOTIDE SEQUENCE [LARGE SCALE GENOMIC DNA]</scope>
    <source>
        <strain evidence="2 3">IBT 35679</strain>
    </source>
</reference>
<proteinExistence type="predicted"/>
<dbReference type="Gene3D" id="6.10.280.100">
    <property type="match status" value="1"/>
</dbReference>
<sequence length="106" mass="11293">MSGSAGEFANTDGATEPLDTSMNRSDTYAARANQTASSMQETIARHFEPGDTRSTSHRFSDAPDSARSLFQNELDEDKEPGGGKSFMETVHEYVAKALGGGSRGAE</sequence>
<feature type="region of interest" description="Disordered" evidence="1">
    <location>
        <begin position="1"/>
        <end position="85"/>
    </location>
</feature>
<protein>
    <submittedName>
        <fullName evidence="2">Transcriptional regulator family: GATA type zinc finger</fullName>
    </submittedName>
</protein>
<accession>A0AAD6D9I6</accession>
<evidence type="ECO:0000256" key="1">
    <source>
        <dbReference type="SAM" id="MobiDB-lite"/>
    </source>
</evidence>
<dbReference type="Proteomes" id="UP001220324">
    <property type="component" value="Unassembled WGS sequence"/>
</dbReference>
<dbReference type="AlphaFoldDB" id="A0AAD6D9I6"/>
<dbReference type="EMBL" id="JAQIZZ010000001">
    <property type="protein sequence ID" value="KAJ5557277.1"/>
    <property type="molecule type" value="Genomic_DNA"/>
</dbReference>
<name>A0AAD6D9I6_9EURO</name>
<comment type="caution">
    <text evidence="2">The sequence shown here is derived from an EMBL/GenBank/DDBJ whole genome shotgun (WGS) entry which is preliminary data.</text>
</comment>
<gene>
    <name evidence="2" type="ORF">N7494_001192</name>
</gene>